<accession>A0ABW5E3I3</accession>
<sequence>MGTLFGHKKGSFTGATSERKLFAVSREKRKSTNDSDRLRKYLSKFDLSFDDIN</sequence>
<dbReference type="RefSeq" id="WP_377096665.1">
    <property type="nucleotide sequence ID" value="NZ_JBHSJM010000001.1"/>
</dbReference>
<evidence type="ECO:0000313" key="1">
    <source>
        <dbReference type="EMBL" id="MFD2276649.1"/>
    </source>
</evidence>
<dbReference type="Proteomes" id="UP001597297">
    <property type="component" value="Unassembled WGS sequence"/>
</dbReference>
<reference evidence="2" key="1">
    <citation type="journal article" date="2019" name="Int. J. Syst. Evol. Microbiol.">
        <title>The Global Catalogue of Microorganisms (GCM) 10K type strain sequencing project: providing services to taxonomists for standard genome sequencing and annotation.</title>
        <authorList>
            <consortium name="The Broad Institute Genomics Platform"/>
            <consortium name="The Broad Institute Genome Sequencing Center for Infectious Disease"/>
            <person name="Wu L."/>
            <person name="Ma J."/>
        </authorList>
    </citation>
    <scope>NUCLEOTIDE SEQUENCE [LARGE SCALE GENOMIC DNA]</scope>
    <source>
        <strain evidence="2">JCM 16545</strain>
    </source>
</reference>
<evidence type="ECO:0000313" key="2">
    <source>
        <dbReference type="Proteomes" id="UP001597297"/>
    </source>
</evidence>
<gene>
    <name evidence="1" type="ORF">ACFSQZ_09235</name>
</gene>
<comment type="caution">
    <text evidence="1">The sequence shown here is derived from an EMBL/GenBank/DDBJ whole genome shotgun (WGS) entry which is preliminary data.</text>
</comment>
<proteinExistence type="predicted"/>
<dbReference type="EMBL" id="JBHUJC010000026">
    <property type="protein sequence ID" value="MFD2276649.1"/>
    <property type="molecule type" value="Genomic_DNA"/>
</dbReference>
<name>A0ABW5E3I3_9BACT</name>
<protein>
    <submittedName>
        <fullName evidence="1">Uncharacterized protein</fullName>
    </submittedName>
</protein>
<keyword evidence="2" id="KW-1185">Reference proteome</keyword>
<organism evidence="1 2">
    <name type="scientific">Rubritalea spongiae</name>
    <dbReference type="NCBI Taxonomy" id="430797"/>
    <lineage>
        <taxon>Bacteria</taxon>
        <taxon>Pseudomonadati</taxon>
        <taxon>Verrucomicrobiota</taxon>
        <taxon>Verrucomicrobiia</taxon>
        <taxon>Verrucomicrobiales</taxon>
        <taxon>Rubritaleaceae</taxon>
        <taxon>Rubritalea</taxon>
    </lineage>
</organism>